<protein>
    <submittedName>
        <fullName evidence="2">Tetratricopeptide repeat protein</fullName>
    </submittedName>
</protein>
<dbReference type="Pfam" id="PF13489">
    <property type="entry name" value="Methyltransf_23"/>
    <property type="match status" value="1"/>
</dbReference>
<dbReference type="SUPFAM" id="SSF48452">
    <property type="entry name" value="TPR-like"/>
    <property type="match status" value="3"/>
</dbReference>
<comment type="caution">
    <text evidence="2">The sequence shown here is derived from an EMBL/GenBank/DDBJ whole genome shotgun (WGS) entry which is preliminary data.</text>
</comment>
<keyword evidence="1" id="KW-0802">TPR repeat</keyword>
<evidence type="ECO:0000313" key="2">
    <source>
        <dbReference type="EMBL" id="RBP15911.1"/>
    </source>
</evidence>
<dbReference type="EMBL" id="QNRK01000007">
    <property type="protein sequence ID" value="RBP15911.1"/>
    <property type="molecule type" value="Genomic_DNA"/>
</dbReference>
<evidence type="ECO:0000256" key="1">
    <source>
        <dbReference type="PROSITE-ProRule" id="PRU00339"/>
    </source>
</evidence>
<dbReference type="InterPro" id="IPR019734">
    <property type="entry name" value="TPR_rpt"/>
</dbReference>
<dbReference type="SUPFAM" id="SSF53335">
    <property type="entry name" value="S-adenosyl-L-methionine-dependent methyltransferases"/>
    <property type="match status" value="1"/>
</dbReference>
<gene>
    <name evidence="2" type="ORF">DFR50_107181</name>
</gene>
<accession>A0A366FMW8</accession>
<dbReference type="PANTHER" id="PTHR44216">
    <property type="entry name" value="PROTEIN O-MANNOSYL-TRANSFERASE TMTC2"/>
    <property type="match status" value="1"/>
</dbReference>
<feature type="repeat" description="TPR" evidence="1">
    <location>
        <begin position="181"/>
        <end position="214"/>
    </location>
</feature>
<dbReference type="Gene3D" id="3.40.50.150">
    <property type="entry name" value="Vaccinia Virus protein VP39"/>
    <property type="match status" value="1"/>
</dbReference>
<dbReference type="OrthoDB" id="9816564at2"/>
<dbReference type="Proteomes" id="UP000253529">
    <property type="component" value="Unassembled WGS sequence"/>
</dbReference>
<dbReference type="RefSeq" id="WP_113888719.1">
    <property type="nucleotide sequence ID" value="NZ_QNRK01000007.1"/>
</dbReference>
<dbReference type="SMART" id="SM00028">
    <property type="entry name" value="TPR"/>
    <property type="match status" value="8"/>
</dbReference>
<keyword evidence="3" id="KW-1185">Reference proteome</keyword>
<organism evidence="2 3">
    <name type="scientific">Roseiarcus fermentans</name>
    <dbReference type="NCBI Taxonomy" id="1473586"/>
    <lineage>
        <taxon>Bacteria</taxon>
        <taxon>Pseudomonadati</taxon>
        <taxon>Pseudomonadota</taxon>
        <taxon>Alphaproteobacteria</taxon>
        <taxon>Hyphomicrobiales</taxon>
        <taxon>Roseiarcaceae</taxon>
        <taxon>Roseiarcus</taxon>
    </lineage>
</organism>
<dbReference type="Pfam" id="PF14559">
    <property type="entry name" value="TPR_19"/>
    <property type="match status" value="1"/>
</dbReference>
<dbReference type="InterPro" id="IPR029063">
    <property type="entry name" value="SAM-dependent_MTases_sf"/>
</dbReference>
<sequence>MSVQGTGPLAAGSSAAKPVANARRSRLLNPLTALATARALAAGDKARDERRWPEAVEAYGKALQSKPGAAPLWMQYGHCLKEAGRIGDAGNAYLEALALEPTNPDTLLHLGRVKGAMGDAASAVGFLERAVASPALGADPRLRSDASSEILTLGDRARDERRWADAVAAYEAHLRIQPEAGPIWVQLGHCLKESGQSEAAETAYLRGLEFDPDNSDVLLHLGRLRLIAGDFGAAAYYLERAAEAASPNEDARAELRDLLLSHLADFSAGATGDETDWLDDLLDHSQSFGSGKRGAKFWSDLGDRLEANSAQAERAYRKSVELDPDNFDTLLRLSRIGLARDDIASAAQDLEQAEALLPAEDAAPDEDRRTEAAELALRIADRARETKRWLEAVEAYRRSLRIRPGVAKTWLRISGCLDEAGKAAEAESAYAMAAELAGEPVSAEADDDRRLLNCKLCGGVSRVVFGLPHNKKAGHPIPDEPDDCMYYQCDDCNFLFTPALDLDDHTEIYDEEYWNKQDPDWYGRVSQTLRLVAMANEMLQKRLDQIEILDFGSGAGAFVQSGRTDLGLNVWGTDIIAPHLGKDWFLADLGERKFDVITCCEVIEHLPNPREVFAKIRRHLKSPGVFAFQTAWWDPAQLGRDWWYLGPHNGHISLYSREGLAHVFKDMGGAERRMWNDYPGCQAWLFR</sequence>
<dbReference type="AlphaFoldDB" id="A0A366FMW8"/>
<name>A0A366FMW8_9HYPH</name>
<proteinExistence type="predicted"/>
<dbReference type="InterPro" id="IPR011990">
    <property type="entry name" value="TPR-like_helical_dom_sf"/>
</dbReference>
<dbReference type="Gene3D" id="1.25.40.10">
    <property type="entry name" value="Tetratricopeptide repeat domain"/>
    <property type="match status" value="4"/>
</dbReference>
<dbReference type="GO" id="GO:0000030">
    <property type="term" value="F:mannosyltransferase activity"/>
    <property type="evidence" value="ECO:0007669"/>
    <property type="project" value="TreeGrafter"/>
</dbReference>
<dbReference type="PANTHER" id="PTHR44216:SF3">
    <property type="entry name" value="PROTEIN O-MANNOSYL-TRANSFERASE TMTC2"/>
    <property type="match status" value="1"/>
</dbReference>
<reference evidence="2 3" key="1">
    <citation type="submission" date="2018-06" db="EMBL/GenBank/DDBJ databases">
        <title>Genomic Encyclopedia of Type Strains, Phase IV (KMG-IV): sequencing the most valuable type-strain genomes for metagenomic binning, comparative biology and taxonomic classification.</title>
        <authorList>
            <person name="Goeker M."/>
        </authorList>
    </citation>
    <scope>NUCLEOTIDE SEQUENCE [LARGE SCALE GENOMIC DNA]</scope>
    <source>
        <strain evidence="2 3">DSM 24875</strain>
    </source>
</reference>
<feature type="repeat" description="TPR" evidence="1">
    <location>
        <begin position="70"/>
        <end position="103"/>
    </location>
</feature>
<dbReference type="CDD" id="cd02440">
    <property type="entry name" value="AdoMet_MTases"/>
    <property type="match status" value="1"/>
</dbReference>
<dbReference type="InterPro" id="IPR052384">
    <property type="entry name" value="TMTC_O-mannosyltransferase"/>
</dbReference>
<dbReference type="Pfam" id="PF13432">
    <property type="entry name" value="TPR_16"/>
    <property type="match status" value="1"/>
</dbReference>
<dbReference type="PROSITE" id="PS50005">
    <property type="entry name" value="TPR"/>
    <property type="match status" value="2"/>
</dbReference>
<evidence type="ECO:0000313" key="3">
    <source>
        <dbReference type="Proteomes" id="UP000253529"/>
    </source>
</evidence>
<dbReference type="GO" id="GO:0035269">
    <property type="term" value="P:protein O-linked glycosylation via mannose"/>
    <property type="evidence" value="ECO:0007669"/>
    <property type="project" value="TreeGrafter"/>
</dbReference>